<keyword evidence="1" id="KW-0223">Dioxygenase</keyword>
<keyword evidence="1" id="KW-0560">Oxidoreductase</keyword>
<dbReference type="AlphaFoldDB" id="A0A6B0YTK2"/>
<evidence type="ECO:0000313" key="1">
    <source>
        <dbReference type="EMBL" id="MXY94033.1"/>
    </source>
</evidence>
<sequence length="262" mass="29700">MEEKMILTPEQKETFWRDGFLPFPTLLDAEELAQLQQLTEDIAYGRVQIQADIKGIPVLEQEMVVARGEVEASSALDELRKINFPASIHDTFLNIAKKPKLVDLIAELFDEPDIKLLGDQIFMKPPGHGSVKEYHQDSASWPFLIPQNQITCWIALDDATLENGCIRCLPGSHHYGLLHLRHLPQLLTEEMKAREVPVPIPAGGCLLFHSLNLHYSSPNTSTKRRRAWALHYMMAKTRDLSTDEEVHVDYLSVRGKSHAGFV</sequence>
<dbReference type="InterPro" id="IPR008775">
    <property type="entry name" value="Phytyl_CoA_dOase-like"/>
</dbReference>
<dbReference type="Gene3D" id="2.60.120.620">
    <property type="entry name" value="q2cbj1_9rhob like domain"/>
    <property type="match status" value="1"/>
</dbReference>
<dbReference type="PANTHER" id="PTHR20883">
    <property type="entry name" value="PHYTANOYL-COA DIOXYGENASE DOMAIN CONTAINING 1"/>
    <property type="match status" value="1"/>
</dbReference>
<dbReference type="PANTHER" id="PTHR20883:SF48">
    <property type="entry name" value="ECTOINE DIOXYGENASE"/>
    <property type="match status" value="1"/>
</dbReference>
<name>A0A6B0YTK2_9CHLR</name>
<accession>A0A6B0YTK2</accession>
<gene>
    <name evidence="1" type="ORF">F4Y42_11380</name>
</gene>
<dbReference type="SUPFAM" id="SSF51197">
    <property type="entry name" value="Clavaminate synthase-like"/>
    <property type="match status" value="1"/>
</dbReference>
<dbReference type="GO" id="GO:0005506">
    <property type="term" value="F:iron ion binding"/>
    <property type="evidence" value="ECO:0007669"/>
    <property type="project" value="UniProtKB-ARBA"/>
</dbReference>
<dbReference type="Pfam" id="PF05721">
    <property type="entry name" value="PhyH"/>
    <property type="match status" value="1"/>
</dbReference>
<comment type="caution">
    <text evidence="1">The sequence shown here is derived from an EMBL/GenBank/DDBJ whole genome shotgun (WGS) entry which is preliminary data.</text>
</comment>
<proteinExistence type="predicted"/>
<organism evidence="1">
    <name type="scientific">Caldilineaceae bacterium SB0664_bin_27</name>
    <dbReference type="NCBI Taxonomy" id="2605260"/>
    <lineage>
        <taxon>Bacteria</taxon>
        <taxon>Bacillati</taxon>
        <taxon>Chloroflexota</taxon>
        <taxon>Caldilineae</taxon>
        <taxon>Caldilineales</taxon>
        <taxon>Caldilineaceae</taxon>
    </lineage>
</organism>
<dbReference type="EMBL" id="VXRG01000095">
    <property type="protein sequence ID" value="MXY94033.1"/>
    <property type="molecule type" value="Genomic_DNA"/>
</dbReference>
<reference evidence="1" key="1">
    <citation type="submission" date="2019-09" db="EMBL/GenBank/DDBJ databases">
        <title>Characterisation of the sponge microbiome using genome-centric metagenomics.</title>
        <authorList>
            <person name="Engelberts J.P."/>
            <person name="Robbins S.J."/>
            <person name="De Goeij J.M."/>
            <person name="Aranda M."/>
            <person name="Bell S.C."/>
            <person name="Webster N.S."/>
        </authorList>
    </citation>
    <scope>NUCLEOTIDE SEQUENCE</scope>
    <source>
        <strain evidence="1">SB0664_bin_27</strain>
    </source>
</reference>
<dbReference type="GO" id="GO:0016706">
    <property type="term" value="F:2-oxoglutarate-dependent dioxygenase activity"/>
    <property type="evidence" value="ECO:0007669"/>
    <property type="project" value="UniProtKB-ARBA"/>
</dbReference>
<protein>
    <submittedName>
        <fullName evidence="1">Phytanoyl-CoA dioxygenase family protein</fullName>
    </submittedName>
</protein>